<dbReference type="KEGG" id="dan:6498437"/>
<dbReference type="OrthoDB" id="1695362at2759"/>
<gene>
    <name evidence="9" type="primary">Dana\GF15631</name>
    <name evidence="9" type="synonym">dana_GLEANR_16395</name>
    <name evidence="9" type="ORF">GF15631</name>
</gene>
<feature type="domain" description="Nudix hydrolase" evidence="8">
    <location>
        <begin position="5"/>
        <end position="245"/>
    </location>
</feature>
<keyword evidence="10" id="KW-1185">Reference proteome</keyword>
<dbReference type="PANTHER" id="PTHR12318">
    <property type="entry name" value="TESTOSTERONE-REGULATED PROTEIN RP2"/>
    <property type="match status" value="1"/>
</dbReference>
<dbReference type="SUPFAM" id="SSF55811">
    <property type="entry name" value="Nudix"/>
    <property type="match status" value="1"/>
</dbReference>
<dbReference type="GO" id="GO:0016818">
    <property type="term" value="F:hydrolase activity, acting on acid anhydrides, in phosphorus-containing anhydrides"/>
    <property type="evidence" value="ECO:0007669"/>
    <property type="project" value="InterPro"/>
</dbReference>
<evidence type="ECO:0000256" key="4">
    <source>
        <dbReference type="ARBA" id="ARBA00022723"/>
    </source>
</evidence>
<protein>
    <submittedName>
        <fullName evidence="9">Uncharacterized protein, isoform C</fullName>
        <ecNumber evidence="9">3.-.-.-</ecNumber>
    </submittedName>
</protein>
<comment type="similarity">
    <text evidence="3">Belongs to the Nudix hydrolase family.</text>
</comment>
<dbReference type="Gene3D" id="3.90.79.10">
    <property type="entry name" value="Nucleoside Triphosphate Pyrophosphohydrolase"/>
    <property type="match status" value="1"/>
</dbReference>
<evidence type="ECO:0000256" key="2">
    <source>
        <dbReference type="ARBA" id="ARBA00001946"/>
    </source>
</evidence>
<dbReference type="InterPro" id="IPR000086">
    <property type="entry name" value="NUDIX_hydrolase_dom"/>
</dbReference>
<sequence length="357" mass="41028">MKAGIRRTSASVILVAPNEGTSKDYKLLMLKRSDTTAVVLNQTVFPGGLLDEADESVAWLQYFEEFGVPQKELRRLVLISNDRPAILAPQGTGCYDRFFKNTIIWSREITLRLNAIRECFEEVGVLLCRSHEDLKDFGPVASLQNVPNLKSWQQRVHNKPSEFLTLCRELKVVPDLWGLHEWSAWTSPGFMRKGYETVFFMAFVNSQPNLLAEPSEVKETLWSTPIEFLRMTKLGEIWLLPPQIYELSRLMGVKTYTSLLDFAVKRSALGTTMFVPVTYECEGRMVFVLPGDDFYVPEPHLVREIISFPGTLEEFKSRSKQIHRYTSEGSVFNVELNFTPPNNHLKPLKFLQERQKL</sequence>
<keyword evidence="6" id="KW-0460">Magnesium</keyword>
<proteinExistence type="inferred from homology"/>
<dbReference type="GO" id="GO:0046872">
    <property type="term" value="F:metal ion binding"/>
    <property type="evidence" value="ECO:0007669"/>
    <property type="project" value="UniProtKB-KW"/>
</dbReference>
<keyword evidence="7" id="KW-0464">Manganese</keyword>
<accession>B3MN62</accession>
<keyword evidence="4" id="KW-0479">Metal-binding</keyword>
<dbReference type="InterPro" id="IPR015797">
    <property type="entry name" value="NUDIX_hydrolase-like_dom_sf"/>
</dbReference>
<evidence type="ECO:0000256" key="5">
    <source>
        <dbReference type="ARBA" id="ARBA00022801"/>
    </source>
</evidence>
<dbReference type="GO" id="GO:0005739">
    <property type="term" value="C:mitochondrion"/>
    <property type="evidence" value="ECO:0007669"/>
    <property type="project" value="TreeGrafter"/>
</dbReference>
<dbReference type="HOGENOM" id="CLU_059078_1_0_1"/>
<organism evidence="9 10">
    <name type="scientific">Drosophila ananassae</name>
    <name type="common">Fruit fly</name>
    <dbReference type="NCBI Taxonomy" id="7217"/>
    <lineage>
        <taxon>Eukaryota</taxon>
        <taxon>Metazoa</taxon>
        <taxon>Ecdysozoa</taxon>
        <taxon>Arthropoda</taxon>
        <taxon>Hexapoda</taxon>
        <taxon>Insecta</taxon>
        <taxon>Pterygota</taxon>
        <taxon>Neoptera</taxon>
        <taxon>Endopterygota</taxon>
        <taxon>Diptera</taxon>
        <taxon>Brachycera</taxon>
        <taxon>Muscomorpha</taxon>
        <taxon>Ephydroidea</taxon>
        <taxon>Drosophilidae</taxon>
        <taxon>Drosophila</taxon>
        <taxon>Sophophora</taxon>
    </lineage>
</organism>
<dbReference type="FunCoup" id="B3MN62">
    <property type="interactions" value="88"/>
</dbReference>
<evidence type="ECO:0000313" key="10">
    <source>
        <dbReference type="Proteomes" id="UP000007801"/>
    </source>
</evidence>
<evidence type="ECO:0000256" key="3">
    <source>
        <dbReference type="ARBA" id="ARBA00005582"/>
    </source>
</evidence>
<dbReference type="CDD" id="cd18870">
    <property type="entry name" value="NUDIX_AcylCoAdiphos_Nudt19"/>
    <property type="match status" value="1"/>
</dbReference>
<reference evidence="9 10" key="1">
    <citation type="journal article" date="2007" name="Nature">
        <title>Evolution of genes and genomes on the Drosophila phylogeny.</title>
        <authorList>
            <consortium name="Drosophila 12 Genomes Consortium"/>
            <person name="Clark A.G."/>
            <person name="Eisen M.B."/>
            <person name="Smith D.R."/>
            <person name="Bergman C.M."/>
            <person name="Oliver B."/>
            <person name="Markow T.A."/>
            <person name="Kaufman T.C."/>
            <person name="Kellis M."/>
            <person name="Gelbart W."/>
            <person name="Iyer V.N."/>
            <person name="Pollard D.A."/>
            <person name="Sackton T.B."/>
            <person name="Larracuente A.M."/>
            <person name="Singh N.D."/>
            <person name="Abad J.P."/>
            <person name="Abt D.N."/>
            <person name="Adryan B."/>
            <person name="Aguade M."/>
            <person name="Akashi H."/>
            <person name="Anderson W.W."/>
            <person name="Aquadro C.F."/>
            <person name="Ardell D.H."/>
            <person name="Arguello R."/>
            <person name="Artieri C.G."/>
            <person name="Barbash D.A."/>
            <person name="Barker D."/>
            <person name="Barsanti P."/>
            <person name="Batterham P."/>
            <person name="Batzoglou S."/>
            <person name="Begun D."/>
            <person name="Bhutkar A."/>
            <person name="Blanco E."/>
            <person name="Bosak S.A."/>
            <person name="Bradley R.K."/>
            <person name="Brand A.D."/>
            <person name="Brent M.R."/>
            <person name="Brooks A.N."/>
            <person name="Brown R.H."/>
            <person name="Butlin R.K."/>
            <person name="Caggese C."/>
            <person name="Calvi B.R."/>
            <person name="Bernardo de Carvalho A."/>
            <person name="Caspi A."/>
            <person name="Castrezana S."/>
            <person name="Celniker S.E."/>
            <person name="Chang J.L."/>
            <person name="Chapple C."/>
            <person name="Chatterji S."/>
            <person name="Chinwalla A."/>
            <person name="Civetta A."/>
            <person name="Clifton S.W."/>
            <person name="Comeron J.M."/>
            <person name="Costello J.C."/>
            <person name="Coyne J.A."/>
            <person name="Daub J."/>
            <person name="David R.G."/>
            <person name="Delcher A.L."/>
            <person name="Delehaunty K."/>
            <person name="Do C.B."/>
            <person name="Ebling H."/>
            <person name="Edwards K."/>
            <person name="Eickbush T."/>
            <person name="Evans J.D."/>
            <person name="Filipski A."/>
            <person name="Findeiss S."/>
            <person name="Freyhult E."/>
            <person name="Fulton L."/>
            <person name="Fulton R."/>
            <person name="Garcia A.C."/>
            <person name="Gardiner A."/>
            <person name="Garfield D.A."/>
            <person name="Garvin B.E."/>
            <person name="Gibson G."/>
            <person name="Gilbert D."/>
            <person name="Gnerre S."/>
            <person name="Godfrey J."/>
            <person name="Good R."/>
            <person name="Gotea V."/>
            <person name="Gravely B."/>
            <person name="Greenberg A.J."/>
            <person name="Griffiths-Jones S."/>
            <person name="Gross S."/>
            <person name="Guigo R."/>
            <person name="Gustafson E.A."/>
            <person name="Haerty W."/>
            <person name="Hahn M.W."/>
            <person name="Halligan D.L."/>
            <person name="Halpern A.L."/>
            <person name="Halter G.M."/>
            <person name="Han M.V."/>
            <person name="Heger A."/>
            <person name="Hillier L."/>
            <person name="Hinrichs A.S."/>
            <person name="Holmes I."/>
            <person name="Hoskins R.A."/>
            <person name="Hubisz M.J."/>
            <person name="Hultmark D."/>
            <person name="Huntley M.A."/>
            <person name="Jaffe D.B."/>
            <person name="Jagadeeshan S."/>
            <person name="Jeck W.R."/>
            <person name="Johnson J."/>
            <person name="Jones C.D."/>
            <person name="Jordan W.C."/>
            <person name="Karpen G.H."/>
            <person name="Kataoka E."/>
            <person name="Keightley P.D."/>
            <person name="Kheradpour P."/>
            <person name="Kirkness E.F."/>
            <person name="Koerich L.B."/>
            <person name="Kristiansen K."/>
            <person name="Kudrna D."/>
            <person name="Kulathinal R.J."/>
            <person name="Kumar S."/>
            <person name="Kwok R."/>
            <person name="Lander E."/>
            <person name="Langley C.H."/>
            <person name="Lapoint R."/>
            <person name="Lazzaro B.P."/>
            <person name="Lee S.J."/>
            <person name="Levesque L."/>
            <person name="Li R."/>
            <person name="Lin C.F."/>
            <person name="Lin M.F."/>
            <person name="Lindblad-Toh K."/>
            <person name="Llopart A."/>
            <person name="Long M."/>
            <person name="Low L."/>
            <person name="Lozovsky E."/>
            <person name="Lu J."/>
            <person name="Luo M."/>
            <person name="Machado C.A."/>
            <person name="Makalowski W."/>
            <person name="Marzo M."/>
            <person name="Matsuda M."/>
            <person name="Matzkin L."/>
            <person name="McAllister B."/>
            <person name="McBride C.S."/>
            <person name="McKernan B."/>
            <person name="McKernan K."/>
            <person name="Mendez-Lago M."/>
            <person name="Minx P."/>
            <person name="Mollenhauer M.U."/>
            <person name="Montooth K."/>
            <person name="Mount S.M."/>
            <person name="Mu X."/>
            <person name="Myers E."/>
            <person name="Negre B."/>
            <person name="Newfeld S."/>
            <person name="Nielsen R."/>
            <person name="Noor M.A."/>
            <person name="O'Grady P."/>
            <person name="Pachter L."/>
            <person name="Papaceit M."/>
            <person name="Parisi M.J."/>
            <person name="Parisi M."/>
            <person name="Parts L."/>
            <person name="Pedersen J.S."/>
            <person name="Pesole G."/>
            <person name="Phillippy A.M."/>
            <person name="Ponting C.P."/>
            <person name="Pop M."/>
            <person name="Porcelli D."/>
            <person name="Powell J.R."/>
            <person name="Prohaska S."/>
            <person name="Pruitt K."/>
            <person name="Puig M."/>
            <person name="Quesneville H."/>
            <person name="Ram K.R."/>
            <person name="Rand D."/>
            <person name="Rasmussen M.D."/>
            <person name="Reed L.K."/>
            <person name="Reenan R."/>
            <person name="Reily A."/>
            <person name="Remington K.A."/>
            <person name="Rieger T.T."/>
            <person name="Ritchie M.G."/>
            <person name="Robin C."/>
            <person name="Rogers Y.H."/>
            <person name="Rohde C."/>
            <person name="Rozas J."/>
            <person name="Rubenfield M.J."/>
            <person name="Ruiz A."/>
            <person name="Russo S."/>
            <person name="Salzberg S.L."/>
            <person name="Sanchez-Gracia A."/>
            <person name="Saranga D.J."/>
            <person name="Sato H."/>
            <person name="Schaeffer S.W."/>
            <person name="Schatz M.C."/>
            <person name="Schlenke T."/>
            <person name="Schwartz R."/>
            <person name="Segarra C."/>
            <person name="Singh R.S."/>
            <person name="Sirot L."/>
            <person name="Sirota M."/>
            <person name="Sisneros N.B."/>
            <person name="Smith C.D."/>
            <person name="Smith T.F."/>
            <person name="Spieth J."/>
            <person name="Stage D.E."/>
            <person name="Stark A."/>
            <person name="Stephan W."/>
            <person name="Strausberg R.L."/>
            <person name="Strempel S."/>
            <person name="Sturgill D."/>
            <person name="Sutton G."/>
            <person name="Sutton G.G."/>
            <person name="Tao W."/>
            <person name="Teichmann S."/>
            <person name="Tobari Y.N."/>
            <person name="Tomimura Y."/>
            <person name="Tsolas J.M."/>
            <person name="Valente V.L."/>
            <person name="Venter E."/>
            <person name="Venter J.C."/>
            <person name="Vicario S."/>
            <person name="Vieira F.G."/>
            <person name="Vilella A.J."/>
            <person name="Villasante A."/>
            <person name="Walenz B."/>
            <person name="Wang J."/>
            <person name="Wasserman M."/>
            <person name="Watts T."/>
            <person name="Wilson D."/>
            <person name="Wilson R.K."/>
            <person name="Wing R.A."/>
            <person name="Wolfner M.F."/>
            <person name="Wong A."/>
            <person name="Wong G.K."/>
            <person name="Wu C.I."/>
            <person name="Wu G."/>
            <person name="Yamamoto D."/>
            <person name="Yang H.P."/>
            <person name="Yang S.P."/>
            <person name="Yorke J.A."/>
            <person name="Yoshida K."/>
            <person name="Zdobnov E."/>
            <person name="Zhang P."/>
            <person name="Zhang Y."/>
            <person name="Zimin A.V."/>
            <person name="Baldwin J."/>
            <person name="Abdouelleil A."/>
            <person name="Abdulkadir J."/>
            <person name="Abebe A."/>
            <person name="Abera B."/>
            <person name="Abreu J."/>
            <person name="Acer S.C."/>
            <person name="Aftuck L."/>
            <person name="Alexander A."/>
            <person name="An P."/>
            <person name="Anderson E."/>
            <person name="Anderson S."/>
            <person name="Arachi H."/>
            <person name="Azer M."/>
            <person name="Bachantsang P."/>
            <person name="Barry A."/>
            <person name="Bayul T."/>
            <person name="Berlin A."/>
            <person name="Bessette D."/>
            <person name="Bloom T."/>
            <person name="Blye J."/>
            <person name="Boguslavskiy L."/>
            <person name="Bonnet C."/>
            <person name="Boukhgalter B."/>
            <person name="Bourzgui I."/>
            <person name="Brown A."/>
            <person name="Cahill P."/>
            <person name="Channer S."/>
            <person name="Cheshatsang Y."/>
            <person name="Chuda L."/>
            <person name="Citroen M."/>
            <person name="Collymore A."/>
            <person name="Cooke P."/>
            <person name="Costello M."/>
            <person name="D'Aco K."/>
            <person name="Daza R."/>
            <person name="De Haan G."/>
            <person name="DeGray S."/>
            <person name="DeMaso C."/>
            <person name="Dhargay N."/>
            <person name="Dooley K."/>
            <person name="Dooley E."/>
            <person name="Doricent M."/>
            <person name="Dorje P."/>
            <person name="Dorjee K."/>
            <person name="Dupes A."/>
            <person name="Elong R."/>
            <person name="Falk J."/>
            <person name="Farina A."/>
            <person name="Faro S."/>
            <person name="Ferguson D."/>
            <person name="Fisher S."/>
            <person name="Foley C.D."/>
            <person name="Franke A."/>
            <person name="Friedrich D."/>
            <person name="Gadbois L."/>
            <person name="Gearin G."/>
            <person name="Gearin C.R."/>
            <person name="Giannoukos G."/>
            <person name="Goode T."/>
            <person name="Graham J."/>
            <person name="Grandbois E."/>
            <person name="Grewal S."/>
            <person name="Gyaltsen K."/>
            <person name="Hafez N."/>
            <person name="Hagos B."/>
            <person name="Hall J."/>
            <person name="Henson C."/>
            <person name="Hollinger A."/>
            <person name="Honan T."/>
            <person name="Huard M.D."/>
            <person name="Hughes L."/>
            <person name="Hurhula B."/>
            <person name="Husby M.E."/>
            <person name="Kamat A."/>
            <person name="Kanga B."/>
            <person name="Kashin S."/>
            <person name="Khazanovich D."/>
            <person name="Kisner P."/>
            <person name="Lance K."/>
            <person name="Lara M."/>
            <person name="Lee W."/>
            <person name="Lennon N."/>
            <person name="Letendre F."/>
            <person name="LeVine R."/>
            <person name="Lipovsky A."/>
            <person name="Liu X."/>
            <person name="Liu J."/>
            <person name="Liu S."/>
            <person name="Lokyitsang T."/>
            <person name="Lokyitsang Y."/>
            <person name="Lubonja R."/>
            <person name="Lui A."/>
            <person name="MacDonald P."/>
            <person name="Magnisalis V."/>
            <person name="Maru K."/>
            <person name="Matthews C."/>
            <person name="McCusker W."/>
            <person name="McDonough S."/>
            <person name="Mehta T."/>
            <person name="Meldrim J."/>
            <person name="Meneus L."/>
            <person name="Mihai O."/>
            <person name="Mihalev A."/>
            <person name="Mihova T."/>
            <person name="Mittelman R."/>
            <person name="Mlenga V."/>
            <person name="Montmayeur A."/>
            <person name="Mulrain L."/>
            <person name="Navidi A."/>
            <person name="Naylor J."/>
            <person name="Negash T."/>
            <person name="Nguyen T."/>
            <person name="Nguyen N."/>
            <person name="Nicol R."/>
            <person name="Norbu C."/>
            <person name="Norbu N."/>
            <person name="Novod N."/>
            <person name="O'Neill B."/>
            <person name="Osman S."/>
            <person name="Markiewicz E."/>
            <person name="Oyono O.L."/>
            <person name="Patti C."/>
            <person name="Phunkhang P."/>
            <person name="Pierre F."/>
            <person name="Priest M."/>
            <person name="Raghuraman S."/>
            <person name="Rege F."/>
            <person name="Reyes R."/>
            <person name="Rise C."/>
            <person name="Rogov P."/>
            <person name="Ross K."/>
            <person name="Ryan E."/>
            <person name="Settipalli S."/>
            <person name="Shea T."/>
            <person name="Sherpa N."/>
            <person name="Shi L."/>
            <person name="Shih D."/>
            <person name="Sparrow T."/>
            <person name="Spaulding J."/>
            <person name="Stalker J."/>
            <person name="Stange-Thomann N."/>
            <person name="Stavropoulos S."/>
            <person name="Stone C."/>
            <person name="Strader C."/>
            <person name="Tesfaye S."/>
            <person name="Thomson T."/>
            <person name="Thoulutsang Y."/>
            <person name="Thoulutsang D."/>
            <person name="Topham K."/>
            <person name="Topping I."/>
            <person name="Tsamla T."/>
            <person name="Vassiliev H."/>
            <person name="Vo A."/>
            <person name="Wangchuk T."/>
            <person name="Wangdi T."/>
            <person name="Weiand M."/>
            <person name="Wilkinson J."/>
            <person name="Wilson A."/>
            <person name="Yadav S."/>
            <person name="Young G."/>
            <person name="Yu Q."/>
            <person name="Zembek L."/>
            <person name="Zhong D."/>
            <person name="Zimmer A."/>
            <person name="Zwirko Z."/>
            <person name="Jaffe D.B."/>
            <person name="Alvarez P."/>
            <person name="Brockman W."/>
            <person name="Butler J."/>
            <person name="Chin C."/>
            <person name="Gnerre S."/>
            <person name="Grabherr M."/>
            <person name="Kleber M."/>
            <person name="Mauceli E."/>
            <person name="MacCallum I."/>
        </authorList>
    </citation>
    <scope>NUCLEOTIDE SEQUENCE [LARGE SCALE GENOMIC DNA]</scope>
    <source>
        <strain evidence="10">Tucson 14024-0371.13</strain>
    </source>
</reference>
<dbReference type="Proteomes" id="UP000007801">
    <property type="component" value="Unassembled WGS sequence"/>
</dbReference>
<dbReference type="InParanoid" id="B3MN62"/>
<dbReference type="PROSITE" id="PS51462">
    <property type="entry name" value="NUDIX"/>
    <property type="match status" value="1"/>
</dbReference>
<dbReference type="STRING" id="7217.B3MN62"/>
<evidence type="ECO:0000259" key="8">
    <source>
        <dbReference type="PROSITE" id="PS51462"/>
    </source>
</evidence>
<dbReference type="AlphaFoldDB" id="B3MN62"/>
<evidence type="ECO:0000256" key="1">
    <source>
        <dbReference type="ARBA" id="ARBA00001936"/>
    </source>
</evidence>
<dbReference type="GeneID" id="6498437"/>
<dbReference type="EMBL" id="CH902620">
    <property type="protein sequence ID" value="EDV32040.2"/>
    <property type="molecule type" value="Genomic_DNA"/>
</dbReference>
<name>B3MN62_DROAN</name>
<dbReference type="InterPro" id="IPR039121">
    <property type="entry name" value="NUDT19"/>
</dbReference>
<evidence type="ECO:0000256" key="6">
    <source>
        <dbReference type="ARBA" id="ARBA00022842"/>
    </source>
</evidence>
<dbReference type="PANTHER" id="PTHR12318:SF0">
    <property type="entry name" value="ACYL-COENZYME A DIPHOSPHATASE NUDT19"/>
    <property type="match status" value="1"/>
</dbReference>
<comment type="cofactor">
    <cofactor evidence="2">
        <name>Mg(2+)</name>
        <dbReference type="ChEBI" id="CHEBI:18420"/>
    </cofactor>
</comment>
<evidence type="ECO:0000256" key="7">
    <source>
        <dbReference type="ARBA" id="ARBA00023211"/>
    </source>
</evidence>
<dbReference type="EC" id="3.-.-.-" evidence="9"/>
<keyword evidence="5 9" id="KW-0378">Hydrolase</keyword>
<comment type="cofactor">
    <cofactor evidence="1">
        <name>Mn(2+)</name>
        <dbReference type="ChEBI" id="CHEBI:29035"/>
    </cofactor>
</comment>
<evidence type="ECO:0000313" key="9">
    <source>
        <dbReference type="EMBL" id="EDV32040.2"/>
    </source>
</evidence>
<dbReference type="eggNOG" id="KOG3904">
    <property type="taxonomic scope" value="Eukaryota"/>
</dbReference>